<keyword evidence="1" id="KW-0732">Signal</keyword>
<dbReference type="AlphaFoldDB" id="A0A2P7SE01"/>
<evidence type="ECO:0000313" key="3">
    <source>
        <dbReference type="Proteomes" id="UP000240653"/>
    </source>
</evidence>
<sequence length="233" mass="24260">MSKASLLSLVFVAPLLAAGAAHAKPAPKTLDLPNVSDVRIDSPAGELKLTTTSGQPNRATIEVRDPGSGVTPSDKYFEDCMALVSANVEGKALVISIAPAQSSVNCSFKIDANILPKGNVTIKQSALEASLDGDFASVNTDTNAIRMQLDGHVTQLGMKSQAVDTDLTYKRIDKNETISIDSKAINAAMDFGGAPISYSVEGIASAIDSELPNTPGAKPSIKLKAVSVHAVIR</sequence>
<evidence type="ECO:0008006" key="4">
    <source>
        <dbReference type="Google" id="ProtNLM"/>
    </source>
</evidence>
<protein>
    <recommendedName>
        <fullName evidence="4">Adhesin domain-containing protein</fullName>
    </recommendedName>
</protein>
<reference evidence="2 3" key="1">
    <citation type="submission" date="2018-03" db="EMBL/GenBank/DDBJ databases">
        <title>The draft genome of Mesorhizobium soli JCM 19897.</title>
        <authorList>
            <person name="Li L."/>
            <person name="Liu L."/>
            <person name="Liang L."/>
            <person name="Wang T."/>
            <person name="Zhang X."/>
        </authorList>
    </citation>
    <scope>NUCLEOTIDE SEQUENCE [LARGE SCALE GENOMIC DNA]</scope>
    <source>
        <strain evidence="2 3">JCM 19897</strain>
    </source>
</reference>
<organism evidence="2 3">
    <name type="scientific">Pseudaminobacter soli</name>
    <name type="common">ex Li et al. 2025</name>
    <dbReference type="NCBI Taxonomy" id="1295366"/>
    <lineage>
        <taxon>Bacteria</taxon>
        <taxon>Pseudomonadati</taxon>
        <taxon>Pseudomonadota</taxon>
        <taxon>Alphaproteobacteria</taxon>
        <taxon>Hyphomicrobiales</taxon>
        <taxon>Phyllobacteriaceae</taxon>
        <taxon>Pseudaminobacter</taxon>
    </lineage>
</organism>
<name>A0A2P7SE01_9HYPH</name>
<evidence type="ECO:0000256" key="1">
    <source>
        <dbReference type="SAM" id="SignalP"/>
    </source>
</evidence>
<dbReference type="EMBL" id="PXYL01000005">
    <property type="protein sequence ID" value="PSJ60708.1"/>
    <property type="molecule type" value="Genomic_DNA"/>
</dbReference>
<keyword evidence="3" id="KW-1185">Reference proteome</keyword>
<gene>
    <name evidence="2" type="ORF">C7I85_11725</name>
</gene>
<proteinExistence type="predicted"/>
<comment type="caution">
    <text evidence="2">The sequence shown here is derived from an EMBL/GenBank/DDBJ whole genome shotgun (WGS) entry which is preliminary data.</text>
</comment>
<dbReference type="Proteomes" id="UP000240653">
    <property type="component" value="Unassembled WGS sequence"/>
</dbReference>
<feature type="signal peptide" evidence="1">
    <location>
        <begin position="1"/>
        <end position="23"/>
    </location>
</feature>
<accession>A0A2P7SE01</accession>
<feature type="chain" id="PRO_5015126206" description="Adhesin domain-containing protein" evidence="1">
    <location>
        <begin position="24"/>
        <end position="233"/>
    </location>
</feature>
<dbReference type="OrthoDB" id="7341910at2"/>
<dbReference type="RefSeq" id="WP_106724174.1">
    <property type="nucleotide sequence ID" value="NZ_PXYL01000005.1"/>
</dbReference>
<evidence type="ECO:0000313" key="2">
    <source>
        <dbReference type="EMBL" id="PSJ60708.1"/>
    </source>
</evidence>